<evidence type="ECO:0000313" key="3">
    <source>
        <dbReference type="Proteomes" id="UP000256964"/>
    </source>
</evidence>
<dbReference type="AlphaFoldDB" id="A0A371DBA7"/>
<protein>
    <submittedName>
        <fullName evidence="2">Uncharacterized protein</fullName>
    </submittedName>
</protein>
<organism evidence="2 3">
    <name type="scientific">Lentinus brumalis</name>
    <dbReference type="NCBI Taxonomy" id="2498619"/>
    <lineage>
        <taxon>Eukaryota</taxon>
        <taxon>Fungi</taxon>
        <taxon>Dikarya</taxon>
        <taxon>Basidiomycota</taxon>
        <taxon>Agaricomycotina</taxon>
        <taxon>Agaricomycetes</taxon>
        <taxon>Polyporales</taxon>
        <taxon>Polyporaceae</taxon>
        <taxon>Lentinus</taxon>
    </lineage>
</organism>
<dbReference type="EMBL" id="KZ857403">
    <property type="protein sequence ID" value="RDX49834.1"/>
    <property type="molecule type" value="Genomic_DNA"/>
</dbReference>
<sequence>MLQLHCCRHNWKRVRDRRAALSASPLTSLMTDYADSHPRGPTASHRMRDSRTPSRPTIDLRRGFESVAASYLHIGPRLVIVCRVSWRDTVPRAMHEVWSIMHHASMHSGTGPGLRRHRTPRNHRLELQRSTRPLRHLCAASNSRLHPVYGLALGTRPGRRLNSARVLRHTGTSCRDLAGAGKYVRGSMQGELTYALAFRRPSQVCATLLCPVSLSTSEQSGMH</sequence>
<feature type="compositionally biased region" description="Basic and acidic residues" evidence="1">
    <location>
        <begin position="46"/>
        <end position="57"/>
    </location>
</feature>
<name>A0A371DBA7_9APHY</name>
<evidence type="ECO:0000256" key="1">
    <source>
        <dbReference type="SAM" id="MobiDB-lite"/>
    </source>
</evidence>
<gene>
    <name evidence="2" type="ORF">OH76DRAFT_514856</name>
</gene>
<feature type="region of interest" description="Disordered" evidence="1">
    <location>
        <begin position="31"/>
        <end position="57"/>
    </location>
</feature>
<evidence type="ECO:0000313" key="2">
    <source>
        <dbReference type="EMBL" id="RDX49834.1"/>
    </source>
</evidence>
<proteinExistence type="predicted"/>
<keyword evidence="3" id="KW-1185">Reference proteome</keyword>
<reference evidence="2 3" key="1">
    <citation type="journal article" date="2018" name="Biotechnol. Biofuels">
        <title>Integrative visual omics of the white-rot fungus Polyporus brumalis exposes the biotechnological potential of its oxidative enzymes for delignifying raw plant biomass.</title>
        <authorList>
            <person name="Miyauchi S."/>
            <person name="Rancon A."/>
            <person name="Drula E."/>
            <person name="Hage H."/>
            <person name="Chaduli D."/>
            <person name="Favel A."/>
            <person name="Grisel S."/>
            <person name="Henrissat B."/>
            <person name="Herpoel-Gimbert I."/>
            <person name="Ruiz-Duenas F.J."/>
            <person name="Chevret D."/>
            <person name="Hainaut M."/>
            <person name="Lin J."/>
            <person name="Wang M."/>
            <person name="Pangilinan J."/>
            <person name="Lipzen A."/>
            <person name="Lesage-Meessen L."/>
            <person name="Navarro D."/>
            <person name="Riley R."/>
            <person name="Grigoriev I.V."/>
            <person name="Zhou S."/>
            <person name="Raouche S."/>
            <person name="Rosso M.N."/>
        </authorList>
    </citation>
    <scope>NUCLEOTIDE SEQUENCE [LARGE SCALE GENOMIC DNA]</scope>
    <source>
        <strain evidence="2 3">BRFM 1820</strain>
    </source>
</reference>
<accession>A0A371DBA7</accession>
<dbReference type="Proteomes" id="UP000256964">
    <property type="component" value="Unassembled WGS sequence"/>
</dbReference>